<name>A0ABR4BID0_9LECA</name>
<dbReference type="PANTHER" id="PTHR34853:SF1">
    <property type="entry name" value="LIPASE 5"/>
    <property type="match status" value="1"/>
</dbReference>
<evidence type="ECO:0000313" key="3">
    <source>
        <dbReference type="Proteomes" id="UP001590951"/>
    </source>
</evidence>
<gene>
    <name evidence="2" type="ORF">ABVK25_001965</name>
</gene>
<dbReference type="Pfam" id="PF12697">
    <property type="entry name" value="Abhydrolase_6"/>
    <property type="match status" value="1"/>
</dbReference>
<comment type="caution">
    <text evidence="2">The sequence shown here is derived from an EMBL/GenBank/DDBJ whole genome shotgun (WGS) entry which is preliminary data.</text>
</comment>
<evidence type="ECO:0000259" key="1">
    <source>
        <dbReference type="Pfam" id="PF12697"/>
    </source>
</evidence>
<dbReference type="PANTHER" id="PTHR34853">
    <property type="match status" value="1"/>
</dbReference>
<keyword evidence="3" id="KW-1185">Reference proteome</keyword>
<dbReference type="InterPro" id="IPR000073">
    <property type="entry name" value="AB_hydrolase_1"/>
</dbReference>
<feature type="domain" description="AB hydrolase-1" evidence="1">
    <location>
        <begin position="155"/>
        <end position="399"/>
    </location>
</feature>
<reference evidence="2 3" key="1">
    <citation type="submission" date="2024-09" db="EMBL/GenBank/DDBJ databases">
        <title>Rethinking Asexuality: The Enigmatic Case of Functional Sexual Genes in Lepraria (Stereocaulaceae).</title>
        <authorList>
            <person name="Doellman M."/>
            <person name="Sun Y."/>
            <person name="Barcenas-Pena A."/>
            <person name="Lumbsch H.T."/>
            <person name="Grewe F."/>
        </authorList>
    </citation>
    <scope>NUCLEOTIDE SEQUENCE [LARGE SCALE GENOMIC DNA]</scope>
    <source>
        <strain evidence="2 3">Grewe 0041</strain>
    </source>
</reference>
<evidence type="ECO:0000313" key="2">
    <source>
        <dbReference type="EMBL" id="KAL2057581.1"/>
    </source>
</evidence>
<dbReference type="Gene3D" id="3.40.50.1820">
    <property type="entry name" value="alpha/beta hydrolase"/>
    <property type="match status" value="2"/>
</dbReference>
<dbReference type="InterPro" id="IPR005152">
    <property type="entry name" value="Lipase_secreted"/>
</dbReference>
<proteinExistence type="predicted"/>
<dbReference type="InterPro" id="IPR029058">
    <property type="entry name" value="AB_hydrolase_fold"/>
</dbReference>
<accession>A0ABR4BID0</accession>
<dbReference type="SUPFAM" id="SSF53474">
    <property type="entry name" value="alpha/beta-Hydrolases"/>
    <property type="match status" value="1"/>
</dbReference>
<protein>
    <recommendedName>
        <fullName evidence="1">AB hydrolase-1 domain-containing protein</fullName>
    </recommendedName>
</protein>
<dbReference type="EMBL" id="JBHFEH010000004">
    <property type="protein sequence ID" value="KAL2057581.1"/>
    <property type="molecule type" value="Genomic_DNA"/>
</dbReference>
<dbReference type="Proteomes" id="UP001590951">
    <property type="component" value="Unassembled WGS sequence"/>
</dbReference>
<organism evidence="2 3">
    <name type="scientific">Lepraria finkii</name>
    <dbReference type="NCBI Taxonomy" id="1340010"/>
    <lineage>
        <taxon>Eukaryota</taxon>
        <taxon>Fungi</taxon>
        <taxon>Dikarya</taxon>
        <taxon>Ascomycota</taxon>
        <taxon>Pezizomycotina</taxon>
        <taxon>Lecanoromycetes</taxon>
        <taxon>OSLEUM clade</taxon>
        <taxon>Lecanoromycetidae</taxon>
        <taxon>Lecanorales</taxon>
        <taxon>Lecanorineae</taxon>
        <taxon>Stereocaulaceae</taxon>
        <taxon>Lepraria</taxon>
    </lineage>
</organism>
<sequence length="456" mass="48976">MVVDELCGLGPLFFALVTTSSPTPQAMASPSYLPSNASAAAAFEENLWTNGPVSFESFYRAPTNSTSAAPGTLLKLETDASASTYTLAPGTAISRIMFQSETLQGAPIPASAYILWPYQPRTQPDGTYPVVAWAHGTSGIYGNCAPSHIKTLYQHFDAPFPLALQGYVTVAPDYVGLGVDKTHDGKDIVHQYIANPAHANDLFYAVQAAQAAFSQLSSEFVVIGHSQGGGAAWGAAQRQALKPVKGYLGSIALSPVTDILELPPTDNPLIPILGAFMAPGIQTIFPQFEPREIFTDAGWERWQMFSQIGGCNPVAVELLAGIQLLNDDWRNNTYLQQYVQLTLNGGKEIGGPLLVIQGEADPNMNATTTTSAVNKLVQAFPDAQVEYVTLPGITHTPSLFASQRLWLDWIASRFAGVEVKSGYQHSEASSLARPISSYQSDANWIITTATEPYQLA</sequence>